<dbReference type="GO" id="GO:0004519">
    <property type="term" value="F:endonuclease activity"/>
    <property type="evidence" value="ECO:0007669"/>
    <property type="project" value="UniProtKB-KW"/>
</dbReference>
<dbReference type="InterPro" id="IPR016071">
    <property type="entry name" value="Staphylococal_nuclease_OB-fold"/>
</dbReference>
<dbReference type="PROSITE" id="PS01123">
    <property type="entry name" value="TNASE_1"/>
    <property type="match status" value="1"/>
</dbReference>
<feature type="domain" description="TNase-like" evidence="4">
    <location>
        <begin position="34"/>
        <end position="153"/>
    </location>
</feature>
<dbReference type="Gene3D" id="2.40.50.90">
    <property type="match status" value="1"/>
</dbReference>
<dbReference type="PANTHER" id="PTHR12302:SF3">
    <property type="entry name" value="SERINE_THREONINE-PROTEIN KINASE 31"/>
    <property type="match status" value="1"/>
</dbReference>
<dbReference type="AlphaFoldDB" id="A0A381W6V4"/>
<keyword evidence="3" id="KW-0378">Hydrolase</keyword>
<dbReference type="SMART" id="SM00318">
    <property type="entry name" value="SNc"/>
    <property type="match status" value="1"/>
</dbReference>
<evidence type="ECO:0000256" key="3">
    <source>
        <dbReference type="ARBA" id="ARBA00022801"/>
    </source>
</evidence>
<dbReference type="PROSITE" id="PS50830">
    <property type="entry name" value="TNASE_3"/>
    <property type="match status" value="1"/>
</dbReference>
<dbReference type="InterPro" id="IPR002071">
    <property type="entry name" value="Thermonucl_AS"/>
</dbReference>
<reference evidence="5" key="1">
    <citation type="submission" date="2018-05" db="EMBL/GenBank/DDBJ databases">
        <authorList>
            <person name="Lanie J.A."/>
            <person name="Ng W.-L."/>
            <person name="Kazmierczak K.M."/>
            <person name="Andrzejewski T.M."/>
            <person name="Davidsen T.M."/>
            <person name="Wayne K.J."/>
            <person name="Tettelin H."/>
            <person name="Glass J.I."/>
            <person name="Rusch D."/>
            <person name="Podicherti R."/>
            <person name="Tsui H.-C.T."/>
            <person name="Winkler M.E."/>
        </authorList>
    </citation>
    <scope>NUCLEOTIDE SEQUENCE</scope>
</reference>
<proteinExistence type="predicted"/>
<gene>
    <name evidence="5" type="ORF">METZ01_LOCUS101098</name>
</gene>
<evidence type="ECO:0000256" key="1">
    <source>
        <dbReference type="ARBA" id="ARBA00022722"/>
    </source>
</evidence>
<dbReference type="GO" id="GO:0003676">
    <property type="term" value="F:nucleic acid binding"/>
    <property type="evidence" value="ECO:0007669"/>
    <property type="project" value="InterPro"/>
</dbReference>
<keyword evidence="2" id="KW-0255">Endonuclease</keyword>
<name>A0A381W6V4_9ZZZZ</name>
<accession>A0A381W6V4</accession>
<evidence type="ECO:0000313" key="5">
    <source>
        <dbReference type="EMBL" id="SVA48244.1"/>
    </source>
</evidence>
<evidence type="ECO:0000256" key="2">
    <source>
        <dbReference type="ARBA" id="ARBA00022759"/>
    </source>
</evidence>
<dbReference type="EMBL" id="UINC01010882">
    <property type="protein sequence ID" value="SVA48244.1"/>
    <property type="molecule type" value="Genomic_DNA"/>
</dbReference>
<dbReference type="PANTHER" id="PTHR12302">
    <property type="entry name" value="EBNA2 BINDING PROTEIN P100"/>
    <property type="match status" value="1"/>
</dbReference>
<evidence type="ECO:0000259" key="4">
    <source>
        <dbReference type="PROSITE" id="PS50830"/>
    </source>
</evidence>
<dbReference type="SUPFAM" id="SSF50199">
    <property type="entry name" value="Staphylococcal nuclease"/>
    <property type="match status" value="1"/>
</dbReference>
<organism evidence="5">
    <name type="scientific">marine metagenome</name>
    <dbReference type="NCBI Taxonomy" id="408172"/>
    <lineage>
        <taxon>unclassified sequences</taxon>
        <taxon>metagenomes</taxon>
        <taxon>ecological metagenomes</taxon>
    </lineage>
</organism>
<dbReference type="PROSITE" id="PS51257">
    <property type="entry name" value="PROKAR_LIPOPROTEIN"/>
    <property type="match status" value="1"/>
</dbReference>
<keyword evidence="1" id="KW-0540">Nuclease</keyword>
<protein>
    <recommendedName>
        <fullName evidence="4">TNase-like domain-containing protein</fullName>
    </recommendedName>
</protein>
<dbReference type="InterPro" id="IPR035437">
    <property type="entry name" value="SNase_OB-fold_sf"/>
</dbReference>
<dbReference type="GO" id="GO:0016787">
    <property type="term" value="F:hydrolase activity"/>
    <property type="evidence" value="ECO:0007669"/>
    <property type="project" value="UniProtKB-KW"/>
</dbReference>
<sequence>MTDLIFRLLGTLIASLFIACAASTTESGGLDPGPIEEAQVVRVIDGDTLEVLIAGTKHRVRLFGVDTPERGERCYEAATERTRHLSGDMVRIESGPRSEDRYGRLLFYLYTLSGESIDATLIQEGLATAWTRDGQHRDLLVNLEQEARRQETGCLW</sequence>
<dbReference type="Pfam" id="PF00565">
    <property type="entry name" value="SNase"/>
    <property type="match status" value="1"/>
</dbReference>